<evidence type="ECO:0000256" key="7">
    <source>
        <dbReference type="ARBA" id="ARBA00023010"/>
    </source>
</evidence>
<comment type="function">
    <text evidence="9">Part of the twin-arginine translocation (Tat) system that transports large folded proteins containing a characteristic twin-arginine motif in their signal peptide across membranes. TatA could form the protein-conducting channel of the Tat system.</text>
</comment>
<keyword evidence="4 9" id="KW-0812">Transmembrane</keyword>
<evidence type="ECO:0000313" key="12">
    <source>
        <dbReference type="Proteomes" id="UP000318878"/>
    </source>
</evidence>
<dbReference type="EMBL" id="SJPF01000002">
    <property type="protein sequence ID" value="TWT34164.1"/>
    <property type="molecule type" value="Genomic_DNA"/>
</dbReference>
<dbReference type="AlphaFoldDB" id="A0A5C5V6E7"/>
<keyword evidence="5 9" id="KW-0653">Protein transport</keyword>
<keyword evidence="6 9" id="KW-1133">Transmembrane helix</keyword>
<dbReference type="PANTHER" id="PTHR42982:SF1">
    <property type="entry name" value="SEC-INDEPENDENT PROTEIN TRANSLOCASE PROTEIN TATA"/>
    <property type="match status" value="1"/>
</dbReference>
<evidence type="ECO:0000256" key="6">
    <source>
        <dbReference type="ARBA" id="ARBA00022989"/>
    </source>
</evidence>
<organism evidence="11 12">
    <name type="scientific">Blastopirellula retiformator</name>
    <dbReference type="NCBI Taxonomy" id="2527970"/>
    <lineage>
        <taxon>Bacteria</taxon>
        <taxon>Pseudomonadati</taxon>
        <taxon>Planctomycetota</taxon>
        <taxon>Planctomycetia</taxon>
        <taxon>Pirellulales</taxon>
        <taxon>Pirellulaceae</taxon>
        <taxon>Blastopirellula</taxon>
    </lineage>
</organism>
<evidence type="ECO:0000256" key="2">
    <source>
        <dbReference type="ARBA" id="ARBA00022448"/>
    </source>
</evidence>
<evidence type="ECO:0000256" key="5">
    <source>
        <dbReference type="ARBA" id="ARBA00022927"/>
    </source>
</evidence>
<feature type="region of interest" description="Disordered" evidence="10">
    <location>
        <begin position="39"/>
        <end position="59"/>
    </location>
</feature>
<dbReference type="Proteomes" id="UP000318878">
    <property type="component" value="Unassembled WGS sequence"/>
</dbReference>
<dbReference type="RefSeq" id="WP_146430153.1">
    <property type="nucleotide sequence ID" value="NZ_SJPF01000002.1"/>
</dbReference>
<dbReference type="Pfam" id="PF02416">
    <property type="entry name" value="TatA_B_E"/>
    <property type="match status" value="1"/>
</dbReference>
<keyword evidence="3 9" id="KW-1003">Cell membrane</keyword>
<evidence type="ECO:0000256" key="4">
    <source>
        <dbReference type="ARBA" id="ARBA00022692"/>
    </source>
</evidence>
<proteinExistence type="inferred from homology"/>
<evidence type="ECO:0000256" key="1">
    <source>
        <dbReference type="ARBA" id="ARBA00004162"/>
    </source>
</evidence>
<dbReference type="HAMAP" id="MF_00236">
    <property type="entry name" value="TatA_E"/>
    <property type="match status" value="1"/>
</dbReference>
<feature type="transmembrane region" description="Helical" evidence="9">
    <location>
        <begin position="6"/>
        <end position="24"/>
    </location>
</feature>
<evidence type="ECO:0000256" key="10">
    <source>
        <dbReference type="SAM" id="MobiDB-lite"/>
    </source>
</evidence>
<keyword evidence="2 9" id="KW-0813">Transport</keyword>
<comment type="subunit">
    <text evidence="9">Forms a complex with TatC.</text>
</comment>
<sequence length="59" mass="6437">MGLGVNELLIVLGIVILLFGSTKIPQLMRSMGQGISEFKTGMKDKPVEDTDEEEEAKKA</sequence>
<dbReference type="Gene3D" id="1.20.5.3310">
    <property type="match status" value="1"/>
</dbReference>
<gene>
    <name evidence="9" type="primary">tatA</name>
    <name evidence="11" type="ORF">Enr8_15570</name>
</gene>
<feature type="compositionally biased region" description="Acidic residues" evidence="10">
    <location>
        <begin position="49"/>
        <end position="59"/>
    </location>
</feature>
<reference evidence="11 12" key="1">
    <citation type="submission" date="2019-02" db="EMBL/GenBank/DDBJ databases">
        <title>Deep-cultivation of Planctomycetes and their phenomic and genomic characterization uncovers novel biology.</title>
        <authorList>
            <person name="Wiegand S."/>
            <person name="Jogler M."/>
            <person name="Boedeker C."/>
            <person name="Pinto D."/>
            <person name="Vollmers J."/>
            <person name="Rivas-Marin E."/>
            <person name="Kohn T."/>
            <person name="Peeters S.H."/>
            <person name="Heuer A."/>
            <person name="Rast P."/>
            <person name="Oberbeckmann S."/>
            <person name="Bunk B."/>
            <person name="Jeske O."/>
            <person name="Meyerdierks A."/>
            <person name="Storesund J.E."/>
            <person name="Kallscheuer N."/>
            <person name="Luecker S."/>
            <person name="Lage O.M."/>
            <person name="Pohl T."/>
            <person name="Merkel B.J."/>
            <person name="Hornburger P."/>
            <person name="Mueller R.-W."/>
            <person name="Bruemmer F."/>
            <person name="Labrenz M."/>
            <person name="Spormann A.M."/>
            <person name="Op Den Camp H."/>
            <person name="Overmann J."/>
            <person name="Amann R."/>
            <person name="Jetten M.S.M."/>
            <person name="Mascher T."/>
            <person name="Medema M.H."/>
            <person name="Devos D.P."/>
            <person name="Kaster A.-K."/>
            <person name="Ovreas L."/>
            <person name="Rohde M."/>
            <person name="Galperin M.Y."/>
            <person name="Jogler C."/>
        </authorList>
    </citation>
    <scope>NUCLEOTIDE SEQUENCE [LARGE SCALE GENOMIC DNA]</scope>
    <source>
        <strain evidence="11 12">Enr8</strain>
    </source>
</reference>
<keyword evidence="8 9" id="KW-0472">Membrane</keyword>
<evidence type="ECO:0000256" key="3">
    <source>
        <dbReference type="ARBA" id="ARBA00022475"/>
    </source>
</evidence>
<comment type="subcellular location">
    <subcellularLocation>
        <location evidence="1 9">Cell membrane</location>
        <topology evidence="1 9">Single-pass membrane protein</topology>
    </subcellularLocation>
</comment>
<dbReference type="GO" id="GO:0008320">
    <property type="term" value="F:protein transmembrane transporter activity"/>
    <property type="evidence" value="ECO:0007669"/>
    <property type="project" value="UniProtKB-UniRule"/>
</dbReference>
<comment type="caution">
    <text evidence="11">The sequence shown here is derived from an EMBL/GenBank/DDBJ whole genome shotgun (WGS) entry which is preliminary data.</text>
</comment>
<name>A0A5C5V6E7_9BACT</name>
<evidence type="ECO:0000313" key="11">
    <source>
        <dbReference type="EMBL" id="TWT34164.1"/>
    </source>
</evidence>
<dbReference type="GO" id="GO:0033281">
    <property type="term" value="C:TAT protein transport complex"/>
    <property type="evidence" value="ECO:0007669"/>
    <property type="project" value="UniProtKB-UniRule"/>
</dbReference>
<dbReference type="InterPro" id="IPR003369">
    <property type="entry name" value="TatA/B/E"/>
</dbReference>
<keyword evidence="7 9" id="KW-0811">Translocation</keyword>
<dbReference type="NCBIfam" id="TIGR01411">
    <property type="entry name" value="tatAE"/>
    <property type="match status" value="1"/>
</dbReference>
<dbReference type="GO" id="GO:0043953">
    <property type="term" value="P:protein transport by the Tat complex"/>
    <property type="evidence" value="ECO:0007669"/>
    <property type="project" value="UniProtKB-UniRule"/>
</dbReference>
<protein>
    <recommendedName>
        <fullName evidence="9">Sec-independent protein translocase protein TatA</fullName>
    </recommendedName>
</protein>
<dbReference type="PANTHER" id="PTHR42982">
    <property type="entry name" value="SEC-INDEPENDENT PROTEIN TRANSLOCASE PROTEIN TATA"/>
    <property type="match status" value="1"/>
</dbReference>
<comment type="similarity">
    <text evidence="9">Belongs to the TatA/E family.</text>
</comment>
<dbReference type="InterPro" id="IPR006312">
    <property type="entry name" value="TatA/E"/>
</dbReference>
<accession>A0A5C5V6E7</accession>
<evidence type="ECO:0000256" key="8">
    <source>
        <dbReference type="ARBA" id="ARBA00023136"/>
    </source>
</evidence>
<evidence type="ECO:0000256" key="9">
    <source>
        <dbReference type="HAMAP-Rule" id="MF_00236"/>
    </source>
</evidence>
<keyword evidence="12" id="KW-1185">Reference proteome</keyword>